<dbReference type="EMBL" id="CM055739">
    <property type="protein sequence ID" value="KAJ8003431.1"/>
    <property type="molecule type" value="Genomic_DNA"/>
</dbReference>
<reference evidence="1" key="1">
    <citation type="submission" date="2021-05" db="EMBL/GenBank/DDBJ databases">
        <authorList>
            <person name="Pan Q."/>
            <person name="Jouanno E."/>
            <person name="Zahm M."/>
            <person name="Klopp C."/>
            <person name="Cabau C."/>
            <person name="Louis A."/>
            <person name="Berthelot C."/>
            <person name="Parey E."/>
            <person name="Roest Crollius H."/>
            <person name="Montfort J."/>
            <person name="Robinson-Rechavi M."/>
            <person name="Bouchez O."/>
            <person name="Lampietro C."/>
            <person name="Lopez Roques C."/>
            <person name="Donnadieu C."/>
            <person name="Postlethwait J."/>
            <person name="Bobe J."/>
            <person name="Dillon D."/>
            <person name="Chandos A."/>
            <person name="von Hippel F."/>
            <person name="Guiguen Y."/>
        </authorList>
    </citation>
    <scope>NUCLEOTIDE SEQUENCE</scope>
    <source>
        <strain evidence="1">YG-Jan2019</strain>
    </source>
</reference>
<name>A0ACC2GII7_DALPE</name>
<comment type="caution">
    <text evidence="1">The sequence shown here is derived from an EMBL/GenBank/DDBJ whole genome shotgun (WGS) entry which is preliminary data.</text>
</comment>
<protein>
    <submittedName>
        <fullName evidence="1">Uncharacterized protein</fullName>
    </submittedName>
</protein>
<organism evidence="1 2">
    <name type="scientific">Dallia pectoralis</name>
    <name type="common">Alaska blackfish</name>
    <dbReference type="NCBI Taxonomy" id="75939"/>
    <lineage>
        <taxon>Eukaryota</taxon>
        <taxon>Metazoa</taxon>
        <taxon>Chordata</taxon>
        <taxon>Craniata</taxon>
        <taxon>Vertebrata</taxon>
        <taxon>Euteleostomi</taxon>
        <taxon>Actinopterygii</taxon>
        <taxon>Neopterygii</taxon>
        <taxon>Teleostei</taxon>
        <taxon>Protacanthopterygii</taxon>
        <taxon>Esociformes</taxon>
        <taxon>Umbridae</taxon>
        <taxon>Dallia</taxon>
    </lineage>
</organism>
<accession>A0ACC2GII7</accession>
<dbReference type="Proteomes" id="UP001157502">
    <property type="component" value="Chromosome 12"/>
</dbReference>
<evidence type="ECO:0000313" key="2">
    <source>
        <dbReference type="Proteomes" id="UP001157502"/>
    </source>
</evidence>
<sequence length="95" mass="10565">MEVAQCTGDQRDHVTAHVHLCGVFELRFSVLRFVRQTHCSGFIHSTLPTHPGELNITPATNLLDNPADSTHLSQNRSQAGGRGGRDNVCRIWMSR</sequence>
<keyword evidence="2" id="KW-1185">Reference proteome</keyword>
<gene>
    <name evidence="1" type="ORF">DPEC_G00148240</name>
</gene>
<evidence type="ECO:0000313" key="1">
    <source>
        <dbReference type="EMBL" id="KAJ8003431.1"/>
    </source>
</evidence>
<proteinExistence type="predicted"/>